<dbReference type="CDD" id="cd12499">
    <property type="entry name" value="RRM_EcCsdA_like"/>
    <property type="match status" value="1"/>
</dbReference>
<dbReference type="STRING" id="476281.ICMP_297"/>
<dbReference type="SUPFAM" id="SSF52540">
    <property type="entry name" value="P-loop containing nucleoside triphosphate hydrolases"/>
    <property type="match status" value="1"/>
</dbReference>
<dbReference type="InterPro" id="IPR011545">
    <property type="entry name" value="DEAD/DEAH_box_helicase_dom"/>
</dbReference>
<keyword evidence="16" id="KW-1185">Reference proteome</keyword>
<dbReference type="Pfam" id="PF00271">
    <property type="entry name" value="Helicase_C"/>
    <property type="match status" value="1"/>
</dbReference>
<accession>C5WCU6</accession>
<evidence type="ECO:0000313" key="15">
    <source>
        <dbReference type="EMBL" id="BAH83152.1"/>
    </source>
</evidence>
<dbReference type="InterPro" id="IPR027417">
    <property type="entry name" value="P-loop_NTPase"/>
</dbReference>
<dbReference type="CDD" id="cd00268">
    <property type="entry name" value="DEADc"/>
    <property type="match status" value="1"/>
</dbReference>
<dbReference type="KEGG" id="icp:ICMP_297"/>
<evidence type="ECO:0000256" key="1">
    <source>
        <dbReference type="ARBA" id="ARBA00004496"/>
    </source>
</evidence>
<dbReference type="Pfam" id="PF03880">
    <property type="entry name" value="DbpA"/>
    <property type="match status" value="1"/>
</dbReference>
<dbReference type="SMART" id="SM00490">
    <property type="entry name" value="HELICc"/>
    <property type="match status" value="1"/>
</dbReference>
<dbReference type="AlphaFoldDB" id="C5WCU6"/>
<dbReference type="PROSITE" id="PS51194">
    <property type="entry name" value="HELICASE_CTER"/>
    <property type="match status" value="1"/>
</dbReference>
<dbReference type="GO" id="GO:0005840">
    <property type="term" value="C:ribosome"/>
    <property type="evidence" value="ECO:0007669"/>
    <property type="project" value="TreeGrafter"/>
</dbReference>
<dbReference type="PROSITE" id="PS00039">
    <property type="entry name" value="DEAD_ATP_HELICASE"/>
    <property type="match status" value="1"/>
</dbReference>
<dbReference type="PANTHER" id="PTHR47963">
    <property type="entry name" value="DEAD-BOX ATP-DEPENDENT RNA HELICASE 47, MITOCHONDRIAL"/>
    <property type="match status" value="1"/>
</dbReference>
<dbReference type="InterPro" id="IPR014014">
    <property type="entry name" value="RNA_helicase_DEAD_Q_motif"/>
</dbReference>
<evidence type="ECO:0000259" key="14">
    <source>
        <dbReference type="PROSITE" id="PS51195"/>
    </source>
</evidence>
<proteinExistence type="inferred from homology"/>
<comment type="similarity">
    <text evidence="10">Belongs to the DEAD box helicase family. DeaD/CsdA subfamily.</text>
</comment>
<evidence type="ECO:0000256" key="11">
    <source>
        <dbReference type="PROSITE-ProRule" id="PRU00552"/>
    </source>
</evidence>
<dbReference type="InterPro" id="IPR014001">
    <property type="entry name" value="Helicase_ATP-bd"/>
</dbReference>
<dbReference type="GO" id="GO:0005524">
    <property type="term" value="F:ATP binding"/>
    <property type="evidence" value="ECO:0007669"/>
    <property type="project" value="UniProtKB-UniRule"/>
</dbReference>
<dbReference type="HOGENOM" id="CLU_003041_21_1_6"/>
<dbReference type="Proteomes" id="UP000061704">
    <property type="component" value="Chromosome"/>
</dbReference>
<evidence type="ECO:0000259" key="13">
    <source>
        <dbReference type="PROSITE" id="PS51194"/>
    </source>
</evidence>
<dbReference type="InterPro" id="IPR044742">
    <property type="entry name" value="DEAD/DEAH_RhlB"/>
</dbReference>
<keyword evidence="7 10" id="KW-0694">RNA-binding</keyword>
<reference evidence="15 16" key="1">
    <citation type="journal article" date="2011" name="Genome Biol. Evol.">
        <title>Reductive evolution of bacterial genome in insect gut environment.</title>
        <authorList>
            <person name="Nikoh N."/>
            <person name="Hosokawa T."/>
            <person name="Ohshima K."/>
            <person name="Hattori M."/>
            <person name="Fukatsu T."/>
        </authorList>
    </citation>
    <scope>NUCLEOTIDE SEQUENCE [LARGE SCALE GENOMIC DNA]</scope>
    <source>
        <strain evidence="15 16">Mpkobe</strain>
    </source>
</reference>
<dbReference type="GO" id="GO:0033592">
    <property type="term" value="F:RNA strand annealing activity"/>
    <property type="evidence" value="ECO:0007669"/>
    <property type="project" value="TreeGrafter"/>
</dbReference>
<evidence type="ECO:0000256" key="7">
    <source>
        <dbReference type="ARBA" id="ARBA00022884"/>
    </source>
</evidence>
<dbReference type="FunFam" id="3.40.50.300:FF:000374">
    <property type="entry name" value="ATP-dependent RNA helicase DeaD"/>
    <property type="match status" value="1"/>
</dbReference>
<dbReference type="Pfam" id="PF00270">
    <property type="entry name" value="DEAD"/>
    <property type="match status" value="1"/>
</dbReference>
<keyword evidence="4 10" id="KW-0378">Hydrolase</keyword>
<dbReference type="InterPro" id="IPR012677">
    <property type="entry name" value="Nucleotide-bd_a/b_plait_sf"/>
</dbReference>
<keyword evidence="8 10" id="KW-0346">Stress response</keyword>
<evidence type="ECO:0000256" key="3">
    <source>
        <dbReference type="ARBA" id="ARBA00022741"/>
    </source>
</evidence>
<evidence type="ECO:0000256" key="2">
    <source>
        <dbReference type="ARBA" id="ARBA00022490"/>
    </source>
</evidence>
<dbReference type="RefSeq" id="WP_052456817.1">
    <property type="nucleotide sequence ID" value="NZ_AP010872.1"/>
</dbReference>
<dbReference type="CDD" id="cd18787">
    <property type="entry name" value="SF2_C_DEAD"/>
    <property type="match status" value="1"/>
</dbReference>
<dbReference type="FunFam" id="3.30.70.330:FF:000068">
    <property type="entry name" value="ATP-dependent RNA helicase DeaD"/>
    <property type="match status" value="1"/>
</dbReference>
<dbReference type="GO" id="GO:0005829">
    <property type="term" value="C:cytosol"/>
    <property type="evidence" value="ECO:0007669"/>
    <property type="project" value="TreeGrafter"/>
</dbReference>
<gene>
    <name evidence="10 15" type="primary">deaD</name>
    <name evidence="10" type="synonym">csdA</name>
    <name evidence="15" type="ORF">ICMP_297</name>
</gene>
<dbReference type="PANTHER" id="PTHR47963:SF8">
    <property type="entry name" value="ATP-DEPENDENT RNA HELICASE DEAD"/>
    <property type="match status" value="1"/>
</dbReference>
<evidence type="ECO:0000256" key="8">
    <source>
        <dbReference type="ARBA" id="ARBA00023016"/>
    </source>
</evidence>
<comment type="subcellular location">
    <subcellularLocation>
        <location evidence="1 10">Cytoplasm</location>
    </subcellularLocation>
</comment>
<dbReference type="GO" id="GO:0070417">
    <property type="term" value="P:cellular response to cold"/>
    <property type="evidence" value="ECO:0007669"/>
    <property type="project" value="InterPro"/>
</dbReference>
<dbReference type="InterPro" id="IPR000629">
    <property type="entry name" value="RNA-helicase_DEAD-box_CS"/>
</dbReference>
<dbReference type="GO" id="GO:0000027">
    <property type="term" value="P:ribosomal large subunit assembly"/>
    <property type="evidence" value="ECO:0007669"/>
    <property type="project" value="UniProtKB-UniRule"/>
</dbReference>
<evidence type="ECO:0000313" key="16">
    <source>
        <dbReference type="Proteomes" id="UP000061704"/>
    </source>
</evidence>
<dbReference type="InterPro" id="IPR034415">
    <property type="entry name" value="CsdA_RRM"/>
</dbReference>
<dbReference type="Gene3D" id="3.40.50.300">
    <property type="entry name" value="P-loop containing nucleotide triphosphate hydrolases"/>
    <property type="match status" value="2"/>
</dbReference>
<dbReference type="EC" id="3.6.4.13" evidence="10"/>
<dbReference type="Pfam" id="PF25399">
    <property type="entry name" value="DeaD_dimer"/>
    <property type="match status" value="1"/>
</dbReference>
<dbReference type="HAMAP" id="MF_00964">
    <property type="entry name" value="DEAD_helicase_DeaD"/>
    <property type="match status" value="1"/>
</dbReference>
<evidence type="ECO:0000256" key="9">
    <source>
        <dbReference type="ARBA" id="ARBA00047984"/>
    </source>
</evidence>
<sequence>MSNIKTSFADFGLNKNILSALKDMGYEKPSPIQLACIPYLLEGNDVLGMAQTGSGKTAAFFLPLLNNIDLKLESPQILVLAPTRELAVQVTGACNDFAKHMRGVNVLALYGGQRYDIQLKGLRQGPQIVVGTPGRLLDHLKRGTLNLSQLRCLVLDEADEMLRMGFIEDVETIMSNIPSKRQTVLFSATMPEEIRRITRRFMKEPHDIRIQSNITTRPNISQYYWYAYSCKKAALLSFLEAEDFDAAIVFVRTKNMTLELAEFLYLNGYKCAALNGDMNQIVREKTLERFKNGNLDILIATDVAARGLDVERISLVINYDIPLDVESYIHRIGRTGRAGRAGRALLFVERRERRLLYNIERSIKSNIKEVRLPNTEFLSERRQEKFVELVQHELLSKDIEQYNILLKKISEKKQIAIEALATALLKMAQGKRPLIVPPDKPIHHHKHQLSHDKKANYKNIERRKKSGAMACRKEMELYRIDVGRHDGVEIRHIVGIIANEVGIKSSYIGNIKLFDSHAIIELPKNIPIDIFKNCARTRILNKPMNIKLLKNKNTYQNNSRRR</sequence>
<feature type="domain" description="Helicase C-terminal" evidence="13">
    <location>
        <begin position="231"/>
        <end position="378"/>
    </location>
</feature>
<comment type="catalytic activity">
    <reaction evidence="9 10">
        <text>ATP + H2O = ADP + phosphate + H(+)</text>
        <dbReference type="Rhea" id="RHEA:13065"/>
        <dbReference type="ChEBI" id="CHEBI:15377"/>
        <dbReference type="ChEBI" id="CHEBI:15378"/>
        <dbReference type="ChEBI" id="CHEBI:30616"/>
        <dbReference type="ChEBI" id="CHEBI:43474"/>
        <dbReference type="ChEBI" id="CHEBI:456216"/>
        <dbReference type="EC" id="3.6.4.13"/>
    </reaction>
</comment>
<keyword evidence="2 10" id="KW-0963">Cytoplasm</keyword>
<dbReference type="InterPro" id="IPR050547">
    <property type="entry name" value="DEAD_box_RNA_helicases"/>
</dbReference>
<dbReference type="OrthoDB" id="9805696at2"/>
<dbReference type="GO" id="GO:0003724">
    <property type="term" value="F:RNA helicase activity"/>
    <property type="evidence" value="ECO:0007669"/>
    <property type="project" value="UniProtKB-UniRule"/>
</dbReference>
<comment type="function">
    <text evidence="10">DEAD-box RNA helicase involved in various cellular processes at low temperature, including ribosome biogenesis, mRNA degradation and translation initiation.</text>
</comment>
<evidence type="ECO:0000256" key="6">
    <source>
        <dbReference type="ARBA" id="ARBA00022840"/>
    </source>
</evidence>
<keyword evidence="6 10" id="KW-0067">ATP-binding</keyword>
<feature type="domain" description="Helicase ATP-binding" evidence="12">
    <location>
        <begin position="37"/>
        <end position="208"/>
    </location>
</feature>
<dbReference type="FunFam" id="3.40.50.300:FF:000108">
    <property type="entry name" value="ATP-dependent RNA helicase RhlE"/>
    <property type="match status" value="1"/>
</dbReference>
<dbReference type="SMART" id="SM00487">
    <property type="entry name" value="DEXDc"/>
    <property type="match status" value="1"/>
</dbReference>
<evidence type="ECO:0000259" key="12">
    <source>
        <dbReference type="PROSITE" id="PS51192"/>
    </source>
</evidence>
<dbReference type="PROSITE" id="PS51192">
    <property type="entry name" value="HELICASE_ATP_BIND_1"/>
    <property type="match status" value="1"/>
</dbReference>
<evidence type="ECO:0000256" key="5">
    <source>
        <dbReference type="ARBA" id="ARBA00022806"/>
    </source>
</evidence>
<name>C5WCU6_9ENTR</name>
<feature type="domain" description="DEAD-box RNA helicase Q" evidence="14">
    <location>
        <begin position="6"/>
        <end position="34"/>
    </location>
</feature>
<dbReference type="PROSITE" id="PS51195">
    <property type="entry name" value="Q_MOTIF"/>
    <property type="match status" value="1"/>
</dbReference>
<dbReference type="InterPro" id="IPR057325">
    <property type="entry name" value="DeaD_dimer"/>
</dbReference>
<dbReference type="InterPro" id="IPR005580">
    <property type="entry name" value="DbpA/CsdA_RNA-bd_dom"/>
</dbReference>
<keyword evidence="3 10" id="KW-0547">Nucleotide-binding</keyword>
<dbReference type="GO" id="GO:0016887">
    <property type="term" value="F:ATP hydrolysis activity"/>
    <property type="evidence" value="ECO:0007669"/>
    <property type="project" value="RHEA"/>
</dbReference>
<protein>
    <recommendedName>
        <fullName evidence="10">ATP-dependent RNA helicase DeaD</fullName>
        <ecNumber evidence="10">3.6.4.13</ecNumber>
    </recommendedName>
    <alternativeName>
        <fullName evidence="10">Cold-shock DEAD box protein A</fullName>
    </alternativeName>
</protein>
<dbReference type="GO" id="GO:0006401">
    <property type="term" value="P:RNA catabolic process"/>
    <property type="evidence" value="ECO:0007669"/>
    <property type="project" value="UniProtKB-UniRule"/>
</dbReference>
<feature type="short sequence motif" description="Q motif" evidence="11">
    <location>
        <begin position="6"/>
        <end position="34"/>
    </location>
</feature>
<dbReference type="EMBL" id="AP010872">
    <property type="protein sequence ID" value="BAH83152.1"/>
    <property type="molecule type" value="Genomic_DNA"/>
</dbReference>
<keyword evidence="5 10" id="KW-0347">Helicase</keyword>
<dbReference type="InterPro" id="IPR028618">
    <property type="entry name" value="DEAD_helicase_DeaD"/>
</dbReference>
<dbReference type="Gene3D" id="3.30.70.330">
    <property type="match status" value="1"/>
</dbReference>
<organism evidence="15 16">
    <name type="scientific">Candidatus Ishikawaella capsulata Mpkobe</name>
    <dbReference type="NCBI Taxonomy" id="476281"/>
    <lineage>
        <taxon>Bacteria</taxon>
        <taxon>Pseudomonadati</taxon>
        <taxon>Pseudomonadota</taxon>
        <taxon>Gammaproteobacteria</taxon>
        <taxon>Enterobacterales</taxon>
        <taxon>Enterobacteriaceae</taxon>
        <taxon>Candidatus Ishikawella</taxon>
    </lineage>
</organism>
<dbReference type="InterPro" id="IPR001650">
    <property type="entry name" value="Helicase_C-like"/>
</dbReference>
<evidence type="ECO:0000256" key="10">
    <source>
        <dbReference type="HAMAP-Rule" id="MF_00964"/>
    </source>
</evidence>
<evidence type="ECO:0000256" key="4">
    <source>
        <dbReference type="ARBA" id="ARBA00022801"/>
    </source>
</evidence>